<dbReference type="Proteomes" id="UP000243333">
    <property type="component" value="Unassembled WGS sequence"/>
</dbReference>
<name>A0A1G7NAQ0_9FIRM</name>
<dbReference type="EMBL" id="FNBU01000023">
    <property type="protein sequence ID" value="SDF71138.1"/>
    <property type="molecule type" value="Genomic_DNA"/>
</dbReference>
<accession>A0A1G7NAQ0</accession>
<sequence length="99" mass="11422">MAVAIARRLDRISTIALDTNCFIYFFEDNQYADILQVIFDKIQSGQLRGFASALTLTEVLTLPKGLKNYELENAYCLLLKKFPQSHFSRCQSCRRRPGR</sequence>
<dbReference type="STRING" id="1123285.SAMN05660235_02487"/>
<organism evidence="1 2">
    <name type="scientific">Sporolituus thermophilus DSM 23256</name>
    <dbReference type="NCBI Taxonomy" id="1123285"/>
    <lineage>
        <taxon>Bacteria</taxon>
        <taxon>Bacillati</taxon>
        <taxon>Bacillota</taxon>
        <taxon>Negativicutes</taxon>
        <taxon>Selenomonadales</taxon>
        <taxon>Sporomusaceae</taxon>
        <taxon>Sporolituus</taxon>
    </lineage>
</organism>
<evidence type="ECO:0000313" key="1">
    <source>
        <dbReference type="EMBL" id="SDF71138.1"/>
    </source>
</evidence>
<evidence type="ECO:0008006" key="3">
    <source>
        <dbReference type="Google" id="ProtNLM"/>
    </source>
</evidence>
<protein>
    <recommendedName>
        <fullName evidence="3">PIN domain-containing protein</fullName>
    </recommendedName>
</protein>
<dbReference type="InterPro" id="IPR029060">
    <property type="entry name" value="PIN-like_dom_sf"/>
</dbReference>
<proteinExistence type="predicted"/>
<keyword evidence="2" id="KW-1185">Reference proteome</keyword>
<reference evidence="2" key="1">
    <citation type="submission" date="2016-10" db="EMBL/GenBank/DDBJ databases">
        <authorList>
            <person name="Varghese N."/>
            <person name="Submissions S."/>
        </authorList>
    </citation>
    <scope>NUCLEOTIDE SEQUENCE [LARGE SCALE GENOMIC DNA]</scope>
    <source>
        <strain evidence="2">DSM 23256</strain>
    </source>
</reference>
<dbReference type="AlphaFoldDB" id="A0A1G7NAQ0"/>
<dbReference type="RefSeq" id="WP_093691330.1">
    <property type="nucleotide sequence ID" value="NZ_FNBU01000023.1"/>
</dbReference>
<gene>
    <name evidence="1" type="ORF">SAMN05660235_02487</name>
</gene>
<evidence type="ECO:0000313" key="2">
    <source>
        <dbReference type="Proteomes" id="UP000243333"/>
    </source>
</evidence>
<dbReference type="SUPFAM" id="SSF88723">
    <property type="entry name" value="PIN domain-like"/>
    <property type="match status" value="1"/>
</dbReference>
<dbReference type="OrthoDB" id="597982at2"/>